<protein>
    <recommendedName>
        <fullName evidence="4">HTH marR-type domain-containing protein</fullName>
    </recommendedName>
</protein>
<dbReference type="InterPro" id="IPR023187">
    <property type="entry name" value="Tscrpt_reg_MarR-type_CS"/>
</dbReference>
<dbReference type="GO" id="GO:0003700">
    <property type="term" value="F:DNA-binding transcription factor activity"/>
    <property type="evidence" value="ECO:0007669"/>
    <property type="project" value="InterPro"/>
</dbReference>
<dbReference type="PROSITE" id="PS50995">
    <property type="entry name" value="HTH_MARR_2"/>
    <property type="match status" value="1"/>
</dbReference>
<dbReference type="SUPFAM" id="SSF46785">
    <property type="entry name" value="Winged helix' DNA-binding domain"/>
    <property type="match status" value="1"/>
</dbReference>
<dbReference type="AlphaFoldDB" id="A0A6S6TWB3"/>
<evidence type="ECO:0000256" key="3">
    <source>
        <dbReference type="ARBA" id="ARBA00023163"/>
    </source>
</evidence>
<dbReference type="InterPro" id="IPR036388">
    <property type="entry name" value="WH-like_DNA-bd_sf"/>
</dbReference>
<dbReference type="GO" id="GO:0006950">
    <property type="term" value="P:response to stress"/>
    <property type="evidence" value="ECO:0007669"/>
    <property type="project" value="TreeGrafter"/>
</dbReference>
<evidence type="ECO:0000256" key="2">
    <source>
        <dbReference type="ARBA" id="ARBA00023125"/>
    </source>
</evidence>
<evidence type="ECO:0000313" key="5">
    <source>
        <dbReference type="EMBL" id="CAA6823734.1"/>
    </source>
</evidence>
<dbReference type="PANTHER" id="PTHR33164">
    <property type="entry name" value="TRANSCRIPTIONAL REGULATOR, MARR FAMILY"/>
    <property type="match status" value="1"/>
</dbReference>
<accession>A0A6S6TWB3</accession>
<dbReference type="SMART" id="SM00347">
    <property type="entry name" value="HTH_MARR"/>
    <property type="match status" value="1"/>
</dbReference>
<keyword evidence="1" id="KW-0805">Transcription regulation</keyword>
<proteinExistence type="predicted"/>
<sequence length="155" mass="18139">MSSEEKENSLGYQVYVTANQLRNNLNNFLKPYNIYVEQYGVLCSLNEHGTNTLSQLAEYNFKDKTSISRLVDSLLKKEFVNRENSPTDRRSYLISLTPKGQKLYDEIGVCFKLYEKQQNESVIKEERETTIKVLTHLREMDVSRTIKQLQKDNIC</sequence>
<dbReference type="GO" id="GO:0003677">
    <property type="term" value="F:DNA binding"/>
    <property type="evidence" value="ECO:0007669"/>
    <property type="project" value="UniProtKB-KW"/>
</dbReference>
<dbReference type="Gene3D" id="1.10.10.10">
    <property type="entry name" value="Winged helix-like DNA-binding domain superfamily/Winged helix DNA-binding domain"/>
    <property type="match status" value="1"/>
</dbReference>
<dbReference type="PROSITE" id="PS01117">
    <property type="entry name" value="HTH_MARR_1"/>
    <property type="match status" value="1"/>
</dbReference>
<organism evidence="5">
    <name type="scientific">uncultured Sulfurovum sp</name>
    <dbReference type="NCBI Taxonomy" id="269237"/>
    <lineage>
        <taxon>Bacteria</taxon>
        <taxon>Pseudomonadati</taxon>
        <taxon>Campylobacterota</taxon>
        <taxon>Epsilonproteobacteria</taxon>
        <taxon>Campylobacterales</taxon>
        <taxon>Sulfurovaceae</taxon>
        <taxon>Sulfurovum</taxon>
        <taxon>environmental samples</taxon>
    </lineage>
</organism>
<feature type="domain" description="HTH marR-type" evidence="4">
    <location>
        <begin position="7"/>
        <end position="139"/>
    </location>
</feature>
<name>A0A6S6TWB3_9BACT</name>
<dbReference type="EMBL" id="CACVAZ010000167">
    <property type="protein sequence ID" value="CAA6823734.1"/>
    <property type="molecule type" value="Genomic_DNA"/>
</dbReference>
<evidence type="ECO:0000256" key="1">
    <source>
        <dbReference type="ARBA" id="ARBA00023015"/>
    </source>
</evidence>
<dbReference type="PANTHER" id="PTHR33164:SF43">
    <property type="entry name" value="HTH-TYPE TRANSCRIPTIONAL REPRESSOR YETL"/>
    <property type="match status" value="1"/>
</dbReference>
<dbReference type="InterPro" id="IPR036390">
    <property type="entry name" value="WH_DNA-bd_sf"/>
</dbReference>
<evidence type="ECO:0000259" key="4">
    <source>
        <dbReference type="PROSITE" id="PS50995"/>
    </source>
</evidence>
<dbReference type="Pfam" id="PF01047">
    <property type="entry name" value="MarR"/>
    <property type="match status" value="1"/>
</dbReference>
<keyword evidence="2" id="KW-0238">DNA-binding</keyword>
<dbReference type="InterPro" id="IPR000835">
    <property type="entry name" value="HTH_MarR-typ"/>
</dbReference>
<dbReference type="PRINTS" id="PR00598">
    <property type="entry name" value="HTHMARR"/>
</dbReference>
<keyword evidence="3" id="KW-0804">Transcription</keyword>
<gene>
    <name evidence="5" type="ORF">HELGO_WM54717</name>
</gene>
<dbReference type="InterPro" id="IPR039422">
    <property type="entry name" value="MarR/SlyA-like"/>
</dbReference>
<reference evidence="5" key="1">
    <citation type="submission" date="2020-01" db="EMBL/GenBank/DDBJ databases">
        <authorList>
            <person name="Meier V. D."/>
            <person name="Meier V D."/>
        </authorList>
    </citation>
    <scope>NUCLEOTIDE SEQUENCE</scope>
    <source>
        <strain evidence="5">HLG_WM_MAG_02</strain>
    </source>
</reference>